<name>A0A245ZGV7_9SPHN</name>
<sequence>MHSQNNGNPLLQLPQFPEGLVGDVARYIFEAAPYPNETIALTGALGFVAGIAGRAYNVENAGLNQYLLTLAPTGTGKEAISAGTSKLLNAAWAKCPEITKVRGPGQLVSGSGLYKWLARLTNPTVFSIIGEFGLMLKALAAPNANANMALLQKVLLELYGKSEHGAGFDGAAYSDRDNVTDVIRSPSLTIIGEGVPETFYAALDEAMIRSGLLPRFLIFETDAPRPRLNRNRAIEPPEALVEAIARLANEAASLAHLNTVRRVSLSPEAATMFDDYEGWTGEQVNGAGIEATRHLWSRAHLKALKLAALSAVGRDPMNPRLEYGEAKWAADLVHDQTWALVRKFESGDVGEATANEAKQQSEVCRVMREFIQKPFGEVSKYGATAEMHKGSLCPHAYISVRCLNLQVFPKGSKGEATAALQRTIKTLVDNGEIEEVPRHYVWETFGVKPKTYRFAQRNPKALFADGKPKFFDS</sequence>
<dbReference type="EMBL" id="NBBJ01000004">
    <property type="protein sequence ID" value="OWK28963.1"/>
    <property type="molecule type" value="Genomic_DNA"/>
</dbReference>
<organism evidence="1 2">
    <name type="scientific">Sphingomonas mucosissima</name>
    <dbReference type="NCBI Taxonomy" id="370959"/>
    <lineage>
        <taxon>Bacteria</taxon>
        <taxon>Pseudomonadati</taxon>
        <taxon>Pseudomonadota</taxon>
        <taxon>Alphaproteobacteria</taxon>
        <taxon>Sphingomonadales</taxon>
        <taxon>Sphingomonadaceae</taxon>
        <taxon>Sphingomonas</taxon>
    </lineage>
</organism>
<dbReference type="RefSeq" id="WP_088334188.1">
    <property type="nucleotide sequence ID" value="NZ_NBBJ01000004.1"/>
</dbReference>
<accession>A0A245ZGV7</accession>
<reference evidence="1 2" key="1">
    <citation type="submission" date="2017-03" db="EMBL/GenBank/DDBJ databases">
        <title>Genome sequence of Sphingomonas mucosissima DSM 17494.</title>
        <authorList>
            <person name="Poehlein A."/>
            <person name="Wuebbeler J.H."/>
            <person name="Steinbuechel A."/>
            <person name="Daniel R."/>
        </authorList>
    </citation>
    <scope>NUCLEOTIDE SEQUENCE [LARGE SCALE GENOMIC DNA]</scope>
    <source>
        <strain evidence="1 2">DSM 17494</strain>
    </source>
</reference>
<dbReference type="Proteomes" id="UP000197783">
    <property type="component" value="Unassembled WGS sequence"/>
</dbReference>
<gene>
    <name evidence="1" type="ORF">SPMU_24890</name>
</gene>
<dbReference type="AlphaFoldDB" id="A0A245ZGV7"/>
<protein>
    <recommendedName>
        <fullName evidence="3">DUF3987 domain-containing protein</fullName>
    </recommendedName>
</protein>
<evidence type="ECO:0000313" key="2">
    <source>
        <dbReference type="Proteomes" id="UP000197783"/>
    </source>
</evidence>
<dbReference type="OrthoDB" id="5453446at2"/>
<comment type="caution">
    <text evidence="1">The sequence shown here is derived from an EMBL/GenBank/DDBJ whole genome shotgun (WGS) entry which is preliminary data.</text>
</comment>
<evidence type="ECO:0008006" key="3">
    <source>
        <dbReference type="Google" id="ProtNLM"/>
    </source>
</evidence>
<proteinExistence type="predicted"/>
<evidence type="ECO:0000313" key="1">
    <source>
        <dbReference type="EMBL" id="OWK28963.1"/>
    </source>
</evidence>
<keyword evidence="2" id="KW-1185">Reference proteome</keyword>